<reference evidence="3 4" key="1">
    <citation type="journal article" date="2023" name="Microbiol. Spectr.">
        <title>Symbiosis of Carpenter Bees with Uncharacterized Lactic Acid Bacteria Showing NAD Auxotrophy.</title>
        <authorList>
            <person name="Kawasaki S."/>
            <person name="Ozawa K."/>
            <person name="Mori T."/>
            <person name="Yamamoto A."/>
            <person name="Ito M."/>
            <person name="Ohkuma M."/>
            <person name="Sakamoto M."/>
            <person name="Matsutani M."/>
        </authorList>
    </citation>
    <scope>NUCLEOTIDE SEQUENCE [LARGE SCALE GENOMIC DNA]</scope>
    <source>
        <strain evidence="3 4">KimH</strain>
    </source>
</reference>
<dbReference type="Pfam" id="PF20736">
    <property type="entry name" value="Glyco_hydro127M"/>
    <property type="match status" value="1"/>
</dbReference>
<feature type="domain" description="Non-reducing end beta-L-arabinofuranosidase-like GH127 middle" evidence="2">
    <location>
        <begin position="401"/>
        <end position="495"/>
    </location>
</feature>
<dbReference type="Pfam" id="PF07944">
    <property type="entry name" value="Beta-AFase-like_GH127_cat"/>
    <property type="match status" value="1"/>
</dbReference>
<dbReference type="PANTHER" id="PTHR31151:SF0">
    <property type="entry name" value="PROLINE-TRNA LIGASE (DUF1680)"/>
    <property type="match status" value="1"/>
</dbReference>
<evidence type="ECO:0000259" key="1">
    <source>
        <dbReference type="Pfam" id="PF07944"/>
    </source>
</evidence>
<name>A0ABN6SI29_9BIFI</name>
<dbReference type="InterPro" id="IPR049046">
    <property type="entry name" value="Beta-AFase-like_GH127_middle"/>
</dbReference>
<keyword evidence="4" id="KW-1185">Reference proteome</keyword>
<dbReference type="Proteomes" id="UP001321748">
    <property type="component" value="Chromosome"/>
</dbReference>
<evidence type="ECO:0000313" key="3">
    <source>
        <dbReference type="EMBL" id="BDR55388.1"/>
    </source>
</evidence>
<evidence type="ECO:0000259" key="2">
    <source>
        <dbReference type="Pfam" id="PF20736"/>
    </source>
</evidence>
<gene>
    <name evidence="3" type="ORF">KIMH_14990</name>
</gene>
<evidence type="ECO:0000313" key="4">
    <source>
        <dbReference type="Proteomes" id="UP001321748"/>
    </source>
</evidence>
<accession>A0ABN6SI29</accession>
<sequence>MFRFDSDRLMVEFRQQAGLDTKGVKNYGGWERGYSAETNPDGTDQPPRFTGHFVGHYLSAISHALQASFASEQERRKLATIQRVLVENLRQTQEAYAQKDPANAGFLPAFRVDALPGGKDGLIVPFYNLHKLLQGLIDAAGSAPYGSVRLSALAAAGDFADFVIRWHKAHPGIDMLAIEYGGMNEALYRLYALTGKPTHLEAAQLFDELPLFEVLAAGEDCLPGLHANATIPKLIGAVTRYQVLGCRAEDDLYLRAARNFWELVADRHTYANGSNSQAEHFHQPGALWEDATTNGNADGGYNDNSTCETCNAHNMLKLTRLLLELTGEAKYSNYYQQTFTNAILASQDPESGMTTYFQPMQAGYPKVFGVPFGEFWCCQGTGIENFTQLGDSAYLLRNHAVVVNQFVSSTVEDYIHGLLIRQEAHLPQESVVHFTIDALDFSKTSQCADFAAATKRSEPVLLRLPIPDWVESNDIALEIDGSQVKPSNVMADGWLTFPIMPGMRLQLTLPARLRFIEAPDNPNWIAFAYGPVLLAGVLGPTDATSNYSYGGILVRVGKFNAQAAQRAQICLPQGLSREHWLEHIESHIQPVEPPTQSISFAFTLDRGPVNSTSESGRISEPLLLLPYYQLHRSLYALYFDLDDGRGGEAIYAKCEQDSHMRIIDSLTPDQGNNIERSKKLKASANSRSLVAGGRTFRDADTGGWFSYELAVDKRSDKNYIALLTDCPLEEFDSSEPADSGAFAVFVDPCPDLCDHSSQMLAGNEAEYSRQAVRIAAFRLDSAWNSSDIDRNQQDSAPSWHYIGIPASLVNQAPKPRIRVTLSSVSAPIPHIYGLRVAADF</sequence>
<dbReference type="InterPro" id="IPR012878">
    <property type="entry name" value="Beta-AFase-like_GH127_cat"/>
</dbReference>
<organism evidence="3 4">
    <name type="scientific">Bombiscardovia apis</name>
    <dbReference type="NCBI Taxonomy" id="2932182"/>
    <lineage>
        <taxon>Bacteria</taxon>
        <taxon>Bacillati</taxon>
        <taxon>Actinomycetota</taxon>
        <taxon>Actinomycetes</taxon>
        <taxon>Bifidobacteriales</taxon>
        <taxon>Bifidobacteriaceae</taxon>
        <taxon>Bombiscardovia</taxon>
    </lineage>
</organism>
<proteinExistence type="predicted"/>
<dbReference type="SUPFAM" id="SSF48208">
    <property type="entry name" value="Six-hairpin glycosidases"/>
    <property type="match status" value="1"/>
</dbReference>
<feature type="domain" description="Non-reducing end beta-L-arabinofuranosidase-like GH127 catalytic" evidence="1">
    <location>
        <begin position="4"/>
        <end position="390"/>
    </location>
</feature>
<dbReference type="InterPro" id="IPR008928">
    <property type="entry name" value="6-hairpin_glycosidase_sf"/>
</dbReference>
<evidence type="ECO:0008006" key="5">
    <source>
        <dbReference type="Google" id="ProtNLM"/>
    </source>
</evidence>
<dbReference type="PANTHER" id="PTHR31151">
    <property type="entry name" value="PROLINE-TRNA LIGASE (DUF1680)"/>
    <property type="match status" value="1"/>
</dbReference>
<dbReference type="EMBL" id="AP026800">
    <property type="protein sequence ID" value="BDR55388.1"/>
    <property type="molecule type" value="Genomic_DNA"/>
</dbReference>
<protein>
    <recommendedName>
        <fullName evidence="5">Acetyl-CoA carboxylase</fullName>
    </recommendedName>
</protein>